<evidence type="ECO:0000256" key="1">
    <source>
        <dbReference type="SAM" id="MobiDB-lite"/>
    </source>
</evidence>
<dbReference type="Proteomes" id="UP001144673">
    <property type="component" value="Chromosome 6"/>
</dbReference>
<feature type="compositionally biased region" description="Low complexity" evidence="1">
    <location>
        <begin position="1"/>
        <end position="21"/>
    </location>
</feature>
<reference evidence="2" key="1">
    <citation type="journal article" date="2023" name="Access Microbiol">
        <title>De-novo genome assembly for Akanthomyces muscarius, a biocontrol agent of insect agricultural pests.</title>
        <authorList>
            <person name="Erdos Z."/>
            <person name="Studholme D.J."/>
            <person name="Raymond B."/>
            <person name="Sharma M."/>
        </authorList>
    </citation>
    <scope>NUCLEOTIDE SEQUENCE</scope>
    <source>
        <strain evidence="2">Ve6</strain>
    </source>
</reference>
<proteinExistence type="predicted"/>
<dbReference type="AlphaFoldDB" id="A0A9W8QGM6"/>
<feature type="region of interest" description="Disordered" evidence="1">
    <location>
        <begin position="1"/>
        <end position="44"/>
    </location>
</feature>
<evidence type="ECO:0000313" key="2">
    <source>
        <dbReference type="EMBL" id="KAJ4154823.1"/>
    </source>
</evidence>
<gene>
    <name evidence="2" type="ORF">LMH87_000099</name>
</gene>
<keyword evidence="3" id="KW-1185">Reference proteome</keyword>
<dbReference type="RefSeq" id="XP_056054947.1">
    <property type="nucleotide sequence ID" value="XM_056197951.1"/>
</dbReference>
<comment type="caution">
    <text evidence="2">The sequence shown here is derived from an EMBL/GenBank/DDBJ whole genome shotgun (WGS) entry which is preliminary data.</text>
</comment>
<name>A0A9W8QGM6_AKAMU</name>
<evidence type="ECO:0000313" key="3">
    <source>
        <dbReference type="Proteomes" id="UP001144673"/>
    </source>
</evidence>
<protein>
    <submittedName>
        <fullName evidence="2">Uncharacterized protein</fullName>
    </submittedName>
</protein>
<dbReference type="KEGG" id="amus:LMH87_000099"/>
<dbReference type="GeneID" id="80887258"/>
<sequence>MQRIIISTPSIHPIHSSSHVGHPPPVQLRSPAGAPNQPQHPIHPQASQTCRYARWCTRIVRRQRAATLSGTTSGKMNLVVAHSQHLIGPFLRQRPLSRLVEFASQKYIKEQCPLSQVIHLSLPPFLACSKYPVNKNAKKNR</sequence>
<organism evidence="2 3">
    <name type="scientific">Akanthomyces muscarius</name>
    <name type="common">Entomopathogenic fungus</name>
    <name type="synonym">Lecanicillium muscarium</name>
    <dbReference type="NCBI Taxonomy" id="2231603"/>
    <lineage>
        <taxon>Eukaryota</taxon>
        <taxon>Fungi</taxon>
        <taxon>Dikarya</taxon>
        <taxon>Ascomycota</taxon>
        <taxon>Pezizomycotina</taxon>
        <taxon>Sordariomycetes</taxon>
        <taxon>Hypocreomycetidae</taxon>
        <taxon>Hypocreales</taxon>
        <taxon>Cordycipitaceae</taxon>
        <taxon>Akanthomyces</taxon>
    </lineage>
</organism>
<dbReference type="EMBL" id="JAJHUN010000007">
    <property type="protein sequence ID" value="KAJ4154823.1"/>
    <property type="molecule type" value="Genomic_DNA"/>
</dbReference>
<accession>A0A9W8QGM6</accession>